<evidence type="ECO:0000313" key="10">
    <source>
        <dbReference type="Proteomes" id="UP001382727"/>
    </source>
</evidence>
<evidence type="ECO:0000256" key="7">
    <source>
        <dbReference type="SAM" id="Phobius"/>
    </source>
</evidence>
<dbReference type="Proteomes" id="UP001382727">
    <property type="component" value="Chromosome"/>
</dbReference>
<keyword evidence="10" id="KW-1185">Reference proteome</keyword>
<dbReference type="InterPro" id="IPR007353">
    <property type="entry name" value="DUF421"/>
</dbReference>
<dbReference type="PANTHER" id="PTHR34582">
    <property type="entry name" value="UPF0702 TRANSMEMBRANE PROTEIN YCAP"/>
    <property type="match status" value="1"/>
</dbReference>
<protein>
    <submittedName>
        <fullName evidence="9">YetF domain-containing protein</fullName>
    </submittedName>
</protein>
<dbReference type="EMBL" id="CP144913">
    <property type="protein sequence ID" value="WXB76524.1"/>
    <property type="molecule type" value="Genomic_DNA"/>
</dbReference>
<proteinExistence type="inferred from homology"/>
<dbReference type="InterPro" id="IPR023090">
    <property type="entry name" value="UPF0702_alpha/beta_dom_sf"/>
</dbReference>
<comment type="subcellular location">
    <subcellularLocation>
        <location evidence="1">Cell membrane</location>
        <topology evidence="1">Multi-pass membrane protein</topology>
    </subcellularLocation>
</comment>
<sequence length="207" mass="22525">MPHVLRTVTTVIDWSQVGHRLWIGPSHGLAVALSALGIYLAFMVLVRIFGVRVLTGMGTFDVLVVITVGAVAGRVILGDPPTLVAGVIGLTCLFTMEAAFGEARRTARGARWINSGPVLLMAGAEVIPRNLHLAHVTQRELNAALRQAGVRHPREVACVVLESTGRISVLRRGEPLDRELIAWVRDADRIPEEFFEDPRRGRGQSTS</sequence>
<keyword evidence="3" id="KW-1003">Cell membrane</keyword>
<evidence type="ECO:0000256" key="2">
    <source>
        <dbReference type="ARBA" id="ARBA00006448"/>
    </source>
</evidence>
<evidence type="ECO:0000256" key="5">
    <source>
        <dbReference type="ARBA" id="ARBA00022989"/>
    </source>
</evidence>
<organism evidence="9 10">
    <name type="scientific">Janibacter alittae</name>
    <dbReference type="NCBI Taxonomy" id="3115209"/>
    <lineage>
        <taxon>Bacteria</taxon>
        <taxon>Bacillati</taxon>
        <taxon>Actinomycetota</taxon>
        <taxon>Actinomycetes</taxon>
        <taxon>Micrococcales</taxon>
        <taxon>Intrasporangiaceae</taxon>
        <taxon>Janibacter</taxon>
    </lineage>
</organism>
<evidence type="ECO:0000256" key="3">
    <source>
        <dbReference type="ARBA" id="ARBA00022475"/>
    </source>
</evidence>
<evidence type="ECO:0000313" key="9">
    <source>
        <dbReference type="EMBL" id="WXB76524.1"/>
    </source>
</evidence>
<keyword evidence="6 7" id="KW-0472">Membrane</keyword>
<evidence type="ECO:0000256" key="1">
    <source>
        <dbReference type="ARBA" id="ARBA00004651"/>
    </source>
</evidence>
<feature type="domain" description="YetF C-terminal" evidence="8">
    <location>
        <begin position="110"/>
        <end position="174"/>
    </location>
</feature>
<keyword evidence="4 7" id="KW-0812">Transmembrane</keyword>
<feature type="transmembrane region" description="Helical" evidence="7">
    <location>
        <begin position="27"/>
        <end position="46"/>
    </location>
</feature>
<dbReference type="PANTHER" id="PTHR34582:SF6">
    <property type="entry name" value="UPF0702 TRANSMEMBRANE PROTEIN YCAP"/>
    <property type="match status" value="1"/>
</dbReference>
<keyword evidence="5 7" id="KW-1133">Transmembrane helix</keyword>
<gene>
    <name evidence="9" type="ORF">V1351_00265</name>
</gene>
<dbReference type="Pfam" id="PF04239">
    <property type="entry name" value="DUF421"/>
    <property type="match status" value="1"/>
</dbReference>
<feature type="transmembrane region" description="Helical" evidence="7">
    <location>
        <begin position="58"/>
        <end position="77"/>
    </location>
</feature>
<evidence type="ECO:0000256" key="4">
    <source>
        <dbReference type="ARBA" id="ARBA00022692"/>
    </source>
</evidence>
<dbReference type="RefSeq" id="WP_338749583.1">
    <property type="nucleotide sequence ID" value="NZ_CP144913.1"/>
</dbReference>
<reference evidence="9 10" key="1">
    <citation type="submission" date="2024-02" db="EMBL/GenBank/DDBJ databases">
        <title>Janibacter sp. nov., isolated from gut of marine sandworm.</title>
        <authorList>
            <person name="Kim B."/>
            <person name="Jun M.O."/>
            <person name="Shin N.-R."/>
        </authorList>
    </citation>
    <scope>NUCLEOTIDE SEQUENCE [LARGE SCALE GENOMIC DNA]</scope>
    <source>
        <strain evidence="9 10">A1S7</strain>
    </source>
</reference>
<name>A0ABZ2MHI1_9MICO</name>
<evidence type="ECO:0000259" key="8">
    <source>
        <dbReference type="Pfam" id="PF04239"/>
    </source>
</evidence>
<accession>A0ABZ2MHI1</accession>
<evidence type="ECO:0000256" key="6">
    <source>
        <dbReference type="ARBA" id="ARBA00023136"/>
    </source>
</evidence>
<comment type="similarity">
    <text evidence="2">Belongs to the UPF0702 family.</text>
</comment>
<dbReference type="Gene3D" id="3.30.240.20">
    <property type="entry name" value="bsu07140 like domains"/>
    <property type="match status" value="1"/>
</dbReference>
<feature type="transmembrane region" description="Helical" evidence="7">
    <location>
        <begin position="83"/>
        <end position="101"/>
    </location>
</feature>